<reference evidence="12" key="1">
    <citation type="submission" date="2016-09" db="EMBL/GenBank/DDBJ databases">
        <authorList>
            <person name="Wibberg D."/>
        </authorList>
    </citation>
    <scope>NUCLEOTIDE SEQUENCE [LARGE SCALE GENOMIC DNA]</scope>
</reference>
<keyword evidence="5" id="KW-0819">tRNA processing</keyword>
<evidence type="ECO:0000256" key="1">
    <source>
        <dbReference type="ARBA" id="ARBA00004496"/>
    </source>
</evidence>
<keyword evidence="12" id="KW-1185">Reference proteome</keyword>
<dbReference type="Gene3D" id="3.40.50.300">
    <property type="entry name" value="P-loop containing nucleotide triphosphate hydrolases"/>
    <property type="match status" value="1"/>
</dbReference>
<comment type="similarity">
    <text evidence="2">Belongs to the TsaE family.</text>
</comment>
<dbReference type="SUPFAM" id="SSF52540">
    <property type="entry name" value="P-loop containing nucleoside triphosphate hydrolases"/>
    <property type="match status" value="1"/>
</dbReference>
<evidence type="ECO:0000256" key="6">
    <source>
        <dbReference type="ARBA" id="ARBA00022723"/>
    </source>
</evidence>
<proteinExistence type="inferred from homology"/>
<dbReference type="GO" id="GO:0005737">
    <property type="term" value="C:cytoplasm"/>
    <property type="evidence" value="ECO:0007669"/>
    <property type="project" value="UniProtKB-SubCell"/>
</dbReference>
<evidence type="ECO:0000313" key="11">
    <source>
        <dbReference type="EMBL" id="SCM69410.1"/>
    </source>
</evidence>
<keyword evidence="8" id="KW-0067">ATP-binding</keyword>
<dbReference type="InterPro" id="IPR003442">
    <property type="entry name" value="T6A_TsaE"/>
</dbReference>
<dbReference type="AlphaFoldDB" id="A0A1M4N3E0"/>
<keyword evidence="4" id="KW-0963">Cytoplasm</keyword>
<sequence length="153" mass="17063">MEKLFELRSPEDTQDLAERLAPQLSAGDIILLEGPIGAGKTHFARSLIQALLPEPEDIPSPTFTIVQVYDGPDCEIWHSDLYRLSHPDEAIELGLEEAFETAICLIEWPDRLGDETPEAALKITLDVSDDLRARTAVLSWTDPRWGQKIEAVS</sequence>
<name>A0A1M4N3E0_9RHOB</name>
<evidence type="ECO:0000313" key="12">
    <source>
        <dbReference type="Proteomes" id="UP000184085"/>
    </source>
</evidence>
<evidence type="ECO:0000256" key="7">
    <source>
        <dbReference type="ARBA" id="ARBA00022741"/>
    </source>
</evidence>
<evidence type="ECO:0000256" key="2">
    <source>
        <dbReference type="ARBA" id="ARBA00007599"/>
    </source>
</evidence>
<protein>
    <recommendedName>
        <fullName evidence="3">tRNA threonylcarbamoyladenosine biosynthesis protein TsaE</fullName>
    </recommendedName>
    <alternativeName>
        <fullName evidence="10">t(6)A37 threonylcarbamoyladenosine biosynthesis protein TsaE</fullName>
    </alternativeName>
</protein>
<dbReference type="GO" id="GO:0002949">
    <property type="term" value="P:tRNA threonylcarbamoyladenosine modification"/>
    <property type="evidence" value="ECO:0007669"/>
    <property type="project" value="InterPro"/>
</dbReference>
<evidence type="ECO:0000256" key="9">
    <source>
        <dbReference type="ARBA" id="ARBA00022842"/>
    </source>
</evidence>
<dbReference type="NCBIfam" id="TIGR00150">
    <property type="entry name" value="T6A_YjeE"/>
    <property type="match status" value="1"/>
</dbReference>
<dbReference type="EMBL" id="FMJB01000064">
    <property type="protein sequence ID" value="SCM69410.1"/>
    <property type="molecule type" value="Genomic_DNA"/>
</dbReference>
<evidence type="ECO:0000256" key="8">
    <source>
        <dbReference type="ARBA" id="ARBA00022840"/>
    </source>
</evidence>
<comment type="subcellular location">
    <subcellularLocation>
        <location evidence="1">Cytoplasm</location>
    </subcellularLocation>
</comment>
<dbReference type="Proteomes" id="UP000184085">
    <property type="component" value="Unassembled WGS sequence"/>
</dbReference>
<dbReference type="InterPro" id="IPR027417">
    <property type="entry name" value="P-loop_NTPase"/>
</dbReference>
<dbReference type="GO" id="GO:0005524">
    <property type="term" value="F:ATP binding"/>
    <property type="evidence" value="ECO:0007669"/>
    <property type="project" value="UniProtKB-KW"/>
</dbReference>
<dbReference type="RefSeq" id="WP_072708969.1">
    <property type="nucleotide sequence ID" value="NZ_FMJB01000064.1"/>
</dbReference>
<evidence type="ECO:0000256" key="5">
    <source>
        <dbReference type="ARBA" id="ARBA00022694"/>
    </source>
</evidence>
<gene>
    <name evidence="11" type="ORF">KARMA_3648</name>
</gene>
<dbReference type="Pfam" id="PF02367">
    <property type="entry name" value="TsaE"/>
    <property type="match status" value="1"/>
</dbReference>
<keyword evidence="9" id="KW-0460">Magnesium</keyword>
<dbReference type="PANTHER" id="PTHR33540:SF2">
    <property type="entry name" value="TRNA THREONYLCARBAMOYLADENOSINE BIOSYNTHESIS PROTEIN TSAE"/>
    <property type="match status" value="1"/>
</dbReference>
<keyword evidence="6" id="KW-0479">Metal-binding</keyword>
<evidence type="ECO:0000256" key="3">
    <source>
        <dbReference type="ARBA" id="ARBA00019010"/>
    </source>
</evidence>
<evidence type="ECO:0000256" key="10">
    <source>
        <dbReference type="ARBA" id="ARBA00032441"/>
    </source>
</evidence>
<dbReference type="GO" id="GO:0046872">
    <property type="term" value="F:metal ion binding"/>
    <property type="evidence" value="ECO:0007669"/>
    <property type="project" value="UniProtKB-KW"/>
</dbReference>
<organism evidence="11 12">
    <name type="scientific">Donghicola eburneus</name>
    <dbReference type="NCBI Taxonomy" id="393278"/>
    <lineage>
        <taxon>Bacteria</taxon>
        <taxon>Pseudomonadati</taxon>
        <taxon>Pseudomonadota</taxon>
        <taxon>Alphaproteobacteria</taxon>
        <taxon>Rhodobacterales</taxon>
        <taxon>Roseobacteraceae</taxon>
        <taxon>Donghicola</taxon>
    </lineage>
</organism>
<keyword evidence="7" id="KW-0547">Nucleotide-binding</keyword>
<dbReference type="PANTHER" id="PTHR33540">
    <property type="entry name" value="TRNA THREONYLCARBAMOYLADENOSINE BIOSYNTHESIS PROTEIN TSAE"/>
    <property type="match status" value="1"/>
</dbReference>
<accession>A0A1M4N3E0</accession>
<evidence type="ECO:0000256" key="4">
    <source>
        <dbReference type="ARBA" id="ARBA00022490"/>
    </source>
</evidence>